<proteinExistence type="inferred from homology"/>
<sequence length="350" mass="38840">MTIRFIENKQPDLDRVRELLSQCSDRNHWANEGPLFGQMADEFARHASLPDGRKLFPCSNGGVALEAMARLHDLKAGKKLRWVASAFSFSNLGRGYFSDVVFLDCDECGLLDQNALAAEPLDSFDGIVLTNPHGLYRDFSAYANFAVKHGKALIIDNAAGMREQLPDWPWQSFSLHQTKPYGAGEGGLALVPEEAVEDIRMLLSYGTMPEPAEAWLGNGKISDISCAFLLDRLQRAHEWKPAYHRQEARVRKIAARLGFSVLSDPSDDLPVNSLPLLAPHPISREHMKSPICLPVGKFYKPLAELPTVTSFFARLVNVACHPDIAQLSDCDIEADLRRLMGEVPESVSTL</sequence>
<dbReference type="AlphaFoldDB" id="A0A4R5PIH2"/>
<accession>A0A4R5PIH2</accession>
<dbReference type="InterPro" id="IPR015424">
    <property type="entry name" value="PyrdxlP-dep_Trfase"/>
</dbReference>
<dbReference type="RefSeq" id="WP_133285657.1">
    <property type="nucleotide sequence ID" value="NZ_SMSI01000004.1"/>
</dbReference>
<dbReference type="EMBL" id="SMSI01000004">
    <property type="protein sequence ID" value="TDH34311.1"/>
    <property type="molecule type" value="Genomic_DNA"/>
</dbReference>
<evidence type="ECO:0000313" key="3">
    <source>
        <dbReference type="Proteomes" id="UP000295131"/>
    </source>
</evidence>
<keyword evidence="3" id="KW-1185">Reference proteome</keyword>
<evidence type="ECO:0000256" key="1">
    <source>
        <dbReference type="RuleBase" id="RU004508"/>
    </source>
</evidence>
<dbReference type="OrthoDB" id="9768668at2"/>
<evidence type="ECO:0000313" key="2">
    <source>
        <dbReference type="EMBL" id="TDH34311.1"/>
    </source>
</evidence>
<dbReference type="SUPFAM" id="SSF53383">
    <property type="entry name" value="PLP-dependent transferases"/>
    <property type="match status" value="1"/>
</dbReference>
<dbReference type="InterPro" id="IPR000653">
    <property type="entry name" value="DegT/StrS_aminotransferase"/>
</dbReference>
<dbReference type="Gene3D" id="3.40.640.10">
    <property type="entry name" value="Type I PLP-dependent aspartate aminotransferase-like (Major domain)"/>
    <property type="match status" value="1"/>
</dbReference>
<protein>
    <recommendedName>
        <fullName evidence="4">DegT/DnrJ/EryC1/StrS aminotransferase family protein</fullName>
    </recommendedName>
</protein>
<comment type="caution">
    <text evidence="2">The sequence shown here is derived from an EMBL/GenBank/DDBJ whole genome shotgun (WGS) entry which is preliminary data.</text>
</comment>
<name>A0A4R5PIH2_9HYPH</name>
<dbReference type="Pfam" id="PF01041">
    <property type="entry name" value="DegT_DnrJ_EryC1"/>
    <property type="match status" value="1"/>
</dbReference>
<organism evidence="2 3">
    <name type="scientific">Pseudohoeflea suaedae</name>
    <dbReference type="NCBI Taxonomy" id="877384"/>
    <lineage>
        <taxon>Bacteria</taxon>
        <taxon>Pseudomonadati</taxon>
        <taxon>Pseudomonadota</taxon>
        <taxon>Alphaproteobacteria</taxon>
        <taxon>Hyphomicrobiales</taxon>
        <taxon>Rhizobiaceae</taxon>
        <taxon>Pseudohoeflea</taxon>
    </lineage>
</organism>
<dbReference type="InterPro" id="IPR015421">
    <property type="entry name" value="PyrdxlP-dep_Trfase_major"/>
</dbReference>
<evidence type="ECO:0008006" key="4">
    <source>
        <dbReference type="Google" id="ProtNLM"/>
    </source>
</evidence>
<reference evidence="2 3" key="1">
    <citation type="journal article" date="2013" name="Int. J. Syst. Evol. Microbiol.">
        <title>Hoeflea suaedae sp. nov., an endophytic bacterium isolated from the root of the halophyte Suaeda maritima.</title>
        <authorList>
            <person name="Chung E.J."/>
            <person name="Park J.A."/>
            <person name="Pramanik P."/>
            <person name="Bibi F."/>
            <person name="Jeon C.O."/>
            <person name="Chung Y.R."/>
        </authorList>
    </citation>
    <scope>NUCLEOTIDE SEQUENCE [LARGE SCALE GENOMIC DNA]</scope>
    <source>
        <strain evidence="2 3">YC6898</strain>
    </source>
</reference>
<gene>
    <name evidence="2" type="ORF">E2A64_16705</name>
</gene>
<keyword evidence="1" id="KW-0663">Pyridoxal phosphate</keyword>
<comment type="similarity">
    <text evidence="1">Belongs to the DegT/DnrJ/EryC1 family.</text>
</comment>
<dbReference type="Proteomes" id="UP000295131">
    <property type="component" value="Unassembled WGS sequence"/>
</dbReference>